<accession>A0A1J4RR83</accession>
<dbReference type="SUPFAM" id="SSF55608">
    <property type="entry name" value="Homing endonucleases"/>
    <property type="match status" value="1"/>
</dbReference>
<comment type="caution">
    <text evidence="2">The sequence shown here is derived from an EMBL/GenBank/DDBJ whole genome shotgun (WGS) entry which is preliminary data.</text>
</comment>
<dbReference type="InterPro" id="IPR027434">
    <property type="entry name" value="Homing_endonucl"/>
</dbReference>
<dbReference type="Proteomes" id="UP000182753">
    <property type="component" value="Unassembled WGS sequence"/>
</dbReference>
<name>A0A1J4RR83_9BACT</name>
<evidence type="ECO:0000313" key="3">
    <source>
        <dbReference type="Proteomes" id="UP000182753"/>
    </source>
</evidence>
<dbReference type="GO" id="GO:0004519">
    <property type="term" value="F:endonuclease activity"/>
    <property type="evidence" value="ECO:0007669"/>
    <property type="project" value="InterPro"/>
</dbReference>
<dbReference type="EMBL" id="MNUJ01000057">
    <property type="protein sequence ID" value="OIN88906.1"/>
    <property type="molecule type" value="Genomic_DNA"/>
</dbReference>
<dbReference type="PANTHER" id="PTHR36181">
    <property type="entry name" value="INTRON-ENCODED ENDONUCLEASE AI3-RELATED"/>
    <property type="match status" value="1"/>
</dbReference>
<dbReference type="InterPro" id="IPR051289">
    <property type="entry name" value="LAGLIDADG_Endonuclease"/>
</dbReference>
<organism evidence="2 3">
    <name type="scientific">Candidatus Berkelbacteria bacterium CG1_02_42_45</name>
    <dbReference type="NCBI Taxonomy" id="1805036"/>
    <lineage>
        <taxon>Bacteria</taxon>
        <taxon>Candidatus Berkelbacteria</taxon>
    </lineage>
</organism>
<reference evidence="2 3" key="1">
    <citation type="journal article" date="2016" name="Environ. Microbiol.">
        <title>Genomic resolution of a cold subsurface aquifer community provides metabolic insights for novel microbes adapted to high CO concentrations.</title>
        <authorList>
            <person name="Probst A.J."/>
            <person name="Castelle C.J."/>
            <person name="Singh A."/>
            <person name="Brown C.T."/>
            <person name="Anantharaman K."/>
            <person name="Sharon I."/>
            <person name="Hug L.A."/>
            <person name="Burstein D."/>
            <person name="Emerson J.B."/>
            <person name="Thomas B.C."/>
            <person name="Banfield J.F."/>
        </authorList>
    </citation>
    <scope>NUCLEOTIDE SEQUENCE [LARGE SCALE GENOMIC DNA]</scope>
    <source>
        <strain evidence="2">CG1_02_42_45</strain>
    </source>
</reference>
<protein>
    <recommendedName>
        <fullName evidence="1">Homing endonuclease LAGLIDADG domain-containing protein</fullName>
    </recommendedName>
</protein>
<dbReference type="Pfam" id="PF00961">
    <property type="entry name" value="LAGLIDADG_1"/>
    <property type="match status" value="1"/>
</dbReference>
<dbReference type="Gene3D" id="3.10.28.10">
    <property type="entry name" value="Homing endonucleases"/>
    <property type="match status" value="1"/>
</dbReference>
<evidence type="ECO:0000313" key="2">
    <source>
        <dbReference type="EMBL" id="OIN88906.1"/>
    </source>
</evidence>
<dbReference type="PANTHER" id="PTHR36181:SF2">
    <property type="entry name" value="INTRON-ENCODED ENDONUCLEASE AI3-RELATED"/>
    <property type="match status" value="1"/>
</dbReference>
<proteinExistence type="predicted"/>
<evidence type="ECO:0000259" key="1">
    <source>
        <dbReference type="Pfam" id="PF00961"/>
    </source>
</evidence>
<sequence length="188" mass="21418">MLQSENSSSADNQQERSKEFLRGYVCGLVDGEGSFHIAFAIRKDLPLGMSVIPEFHVSQNFQSRNVLELVEKVLGCGYIKPNHRNSKDETFVYVVRDRADLITKVIPFFEFNHLLTSKKLDFKIFYSVVRIICSGRHRTSVGMAEIIKLAYKMNAGGKRRIRKKEELLALLKSSTTTCQTPNKVSEKI</sequence>
<feature type="domain" description="Homing endonuclease LAGLIDADG" evidence="1">
    <location>
        <begin position="26"/>
        <end position="128"/>
    </location>
</feature>
<dbReference type="InterPro" id="IPR004860">
    <property type="entry name" value="LAGLIDADG_dom"/>
</dbReference>
<dbReference type="AlphaFoldDB" id="A0A1J4RR83"/>
<gene>
    <name evidence="2" type="ORF">AUJ40_02955</name>
</gene>